<comment type="caution">
    <text evidence="1">The sequence shown here is derived from an EMBL/GenBank/DDBJ whole genome shotgun (WGS) entry which is preliminary data.</text>
</comment>
<name>G9NN36_HYPAI</name>
<evidence type="ECO:0000313" key="1">
    <source>
        <dbReference type="EMBL" id="EHK48312.1"/>
    </source>
</evidence>
<dbReference type="Proteomes" id="UP000005426">
    <property type="component" value="Unassembled WGS sequence"/>
</dbReference>
<proteinExistence type="predicted"/>
<keyword evidence="2" id="KW-1185">Reference proteome</keyword>
<sequence>MLIYNYRSLLIFLCFCFNYGKKPICEFMSMALRARIFLRMCKATLGIYCNNNFINIISDHI</sequence>
<protein>
    <submittedName>
        <fullName evidence="1">Uncharacterized protein</fullName>
    </submittedName>
</protein>
<dbReference type="EMBL" id="ABDG02000019">
    <property type="protein sequence ID" value="EHK48312.1"/>
    <property type="molecule type" value="Genomic_DNA"/>
</dbReference>
<organism evidence="1 2">
    <name type="scientific">Hypocrea atroviridis (strain ATCC 20476 / IMI 206040)</name>
    <name type="common">Trichoderma atroviride</name>
    <dbReference type="NCBI Taxonomy" id="452589"/>
    <lineage>
        <taxon>Eukaryota</taxon>
        <taxon>Fungi</taxon>
        <taxon>Dikarya</taxon>
        <taxon>Ascomycota</taxon>
        <taxon>Pezizomycotina</taxon>
        <taxon>Sordariomycetes</taxon>
        <taxon>Hypocreomycetidae</taxon>
        <taxon>Hypocreales</taxon>
        <taxon>Hypocreaceae</taxon>
        <taxon>Trichoderma</taxon>
    </lineage>
</organism>
<accession>G9NN36</accession>
<evidence type="ECO:0000313" key="2">
    <source>
        <dbReference type="Proteomes" id="UP000005426"/>
    </source>
</evidence>
<dbReference type="AlphaFoldDB" id="G9NN36"/>
<gene>
    <name evidence="1" type="ORF">TRIATDRAFT_298455</name>
</gene>
<reference evidence="1 2" key="1">
    <citation type="journal article" date="2011" name="Genome Biol.">
        <title>Comparative genome sequence analysis underscores mycoparasitism as the ancestral life style of Trichoderma.</title>
        <authorList>
            <person name="Kubicek C.P."/>
            <person name="Herrera-Estrella A."/>
            <person name="Seidl-Seiboth V."/>
            <person name="Martinez D.A."/>
            <person name="Druzhinina I.S."/>
            <person name="Thon M."/>
            <person name="Zeilinger S."/>
            <person name="Casas-Flores S."/>
            <person name="Horwitz B.A."/>
            <person name="Mukherjee P.K."/>
            <person name="Mukherjee M."/>
            <person name="Kredics L."/>
            <person name="Alcaraz L.D."/>
            <person name="Aerts A."/>
            <person name="Antal Z."/>
            <person name="Atanasova L."/>
            <person name="Cervantes-Badillo M.G."/>
            <person name="Challacombe J."/>
            <person name="Chertkov O."/>
            <person name="McCluskey K."/>
            <person name="Coulpier F."/>
            <person name="Deshpande N."/>
            <person name="von Doehren H."/>
            <person name="Ebbole D.J."/>
            <person name="Esquivel-Naranjo E.U."/>
            <person name="Fekete E."/>
            <person name="Flipphi M."/>
            <person name="Glaser F."/>
            <person name="Gomez-Rodriguez E.Y."/>
            <person name="Gruber S."/>
            <person name="Han C."/>
            <person name="Henrissat B."/>
            <person name="Hermosa R."/>
            <person name="Hernandez-Onate M."/>
            <person name="Karaffa L."/>
            <person name="Kosti I."/>
            <person name="Le Crom S."/>
            <person name="Lindquist E."/>
            <person name="Lucas S."/>
            <person name="Luebeck M."/>
            <person name="Luebeck P.S."/>
            <person name="Margeot A."/>
            <person name="Metz B."/>
            <person name="Misra M."/>
            <person name="Nevalainen H."/>
            <person name="Omann M."/>
            <person name="Packer N."/>
            <person name="Perrone G."/>
            <person name="Uresti-Rivera E.E."/>
            <person name="Salamov A."/>
            <person name="Schmoll M."/>
            <person name="Seiboth B."/>
            <person name="Shapiro H."/>
            <person name="Sukno S."/>
            <person name="Tamayo-Ramos J.A."/>
            <person name="Tisch D."/>
            <person name="Wiest A."/>
            <person name="Wilkinson H.H."/>
            <person name="Zhang M."/>
            <person name="Coutinho P.M."/>
            <person name="Kenerley C.M."/>
            <person name="Monte E."/>
            <person name="Baker S.E."/>
            <person name="Grigoriev I.V."/>
        </authorList>
    </citation>
    <scope>NUCLEOTIDE SEQUENCE [LARGE SCALE GENOMIC DNA]</scope>
    <source>
        <strain evidence="2">ATCC 20476 / IMI 206040</strain>
    </source>
</reference>
<feature type="non-terminal residue" evidence="1">
    <location>
        <position position="61"/>
    </location>
</feature>
<dbReference type="HOGENOM" id="CLU_2922898_0_0_1"/>